<dbReference type="GO" id="GO:0006412">
    <property type="term" value="P:translation"/>
    <property type="evidence" value="ECO:0007669"/>
    <property type="project" value="InterPro"/>
</dbReference>
<dbReference type="PANTHER" id="PTHR11722">
    <property type="entry name" value="60S RIBOSOMAL PROTEIN L13"/>
    <property type="match status" value="1"/>
</dbReference>
<dbReference type="PROSITE" id="PS01104">
    <property type="entry name" value="RIBOSOMAL_L13E"/>
    <property type="match status" value="1"/>
</dbReference>
<dbReference type="EMBL" id="JAGRRH010000003">
    <property type="protein sequence ID" value="KAG7372309.1"/>
    <property type="molecule type" value="Genomic_DNA"/>
</dbReference>
<dbReference type="Proteomes" id="UP000693970">
    <property type="component" value="Unassembled WGS sequence"/>
</dbReference>
<dbReference type="GO" id="GO:0022625">
    <property type="term" value="C:cytosolic large ribosomal subunit"/>
    <property type="evidence" value="ECO:0007669"/>
    <property type="project" value="TreeGrafter"/>
</dbReference>
<evidence type="ECO:0000256" key="3">
    <source>
        <dbReference type="ARBA" id="ARBA00023274"/>
    </source>
</evidence>
<comment type="similarity">
    <text evidence="1 4">Belongs to the eukaryotic ribosomal protein eL13 family.</text>
</comment>
<dbReference type="OrthoDB" id="10264538at2759"/>
<dbReference type="AlphaFoldDB" id="A0A9K3KG94"/>
<gene>
    <name evidence="6" type="ORF">IV203_018452</name>
    <name evidence="5" type="ORF">IV203_021119</name>
</gene>
<sequence length="198" mass="22187">MVKHNNVVPNIHCHKKFCESSRGPLKVKLALNQASRKKSRRLTRAKKAAAIAPAPLQKLRPIVHCQTQKYSAKTRMGKGFTLEEIKAVGLNPKYARTVGIAVDHRRTNKCNESLELNVGRLKTYLSNLVILKKGDDASAVSQLKGTVQPIDRSKPALEMQDVTDELKSFKAFTAMRLARQETKVAGYRVAVENRKKKE</sequence>
<dbReference type="InterPro" id="IPR018256">
    <property type="entry name" value="Ribosomal_eL13_CS"/>
</dbReference>
<name>A0A9K3KG94_9STRA</name>
<evidence type="ECO:0000313" key="7">
    <source>
        <dbReference type="Proteomes" id="UP000693970"/>
    </source>
</evidence>
<evidence type="ECO:0000313" key="5">
    <source>
        <dbReference type="EMBL" id="KAG7343174.1"/>
    </source>
</evidence>
<dbReference type="EMBL" id="JAGRRH010000024">
    <property type="protein sequence ID" value="KAG7343174.1"/>
    <property type="molecule type" value="Genomic_DNA"/>
</dbReference>
<comment type="caution">
    <text evidence="5">The sequence shown here is derived from an EMBL/GenBank/DDBJ whole genome shotgun (WGS) entry which is preliminary data.</text>
</comment>
<keyword evidence="7" id="KW-1185">Reference proteome</keyword>
<reference evidence="5" key="1">
    <citation type="journal article" date="2021" name="Sci. Rep.">
        <title>Diploid genomic architecture of Nitzschia inconspicua, an elite biomass production diatom.</title>
        <authorList>
            <person name="Oliver A."/>
            <person name="Podell S."/>
            <person name="Pinowska A."/>
            <person name="Traller J.C."/>
            <person name="Smith S.R."/>
            <person name="McClure R."/>
            <person name="Beliaev A."/>
            <person name="Bohutskyi P."/>
            <person name="Hill E.A."/>
            <person name="Rabines A."/>
            <person name="Zheng H."/>
            <person name="Allen L.Z."/>
            <person name="Kuo A."/>
            <person name="Grigoriev I.V."/>
            <person name="Allen A.E."/>
            <person name="Hazlebeck D."/>
            <person name="Allen E.E."/>
        </authorList>
    </citation>
    <scope>NUCLEOTIDE SEQUENCE</scope>
    <source>
        <strain evidence="5">Hildebrandi</strain>
    </source>
</reference>
<dbReference type="HAMAP" id="MF_00499">
    <property type="entry name" value="Ribosomal_eL13"/>
    <property type="match status" value="1"/>
</dbReference>
<evidence type="ECO:0000256" key="2">
    <source>
        <dbReference type="ARBA" id="ARBA00022980"/>
    </source>
</evidence>
<organism evidence="5 7">
    <name type="scientific">Nitzschia inconspicua</name>
    <dbReference type="NCBI Taxonomy" id="303405"/>
    <lineage>
        <taxon>Eukaryota</taxon>
        <taxon>Sar</taxon>
        <taxon>Stramenopiles</taxon>
        <taxon>Ochrophyta</taxon>
        <taxon>Bacillariophyta</taxon>
        <taxon>Bacillariophyceae</taxon>
        <taxon>Bacillariophycidae</taxon>
        <taxon>Bacillariales</taxon>
        <taxon>Bacillariaceae</taxon>
        <taxon>Nitzschia</taxon>
    </lineage>
</organism>
<accession>A0A9K3KG94</accession>
<dbReference type="Pfam" id="PF01294">
    <property type="entry name" value="Ribosomal_L13e"/>
    <property type="match status" value="1"/>
</dbReference>
<dbReference type="PANTHER" id="PTHR11722:SF0">
    <property type="entry name" value="LARGE RIBOSOMAL SUBUNIT PROTEIN EL13"/>
    <property type="match status" value="1"/>
</dbReference>
<evidence type="ECO:0000313" key="6">
    <source>
        <dbReference type="EMBL" id="KAG7372309.1"/>
    </source>
</evidence>
<evidence type="ECO:0000256" key="1">
    <source>
        <dbReference type="ARBA" id="ARBA00005640"/>
    </source>
</evidence>
<keyword evidence="3 4" id="KW-0687">Ribonucleoprotein</keyword>
<proteinExistence type="inferred from homology"/>
<protein>
    <recommendedName>
        <fullName evidence="4">60S ribosomal protein L13</fullName>
    </recommendedName>
</protein>
<dbReference type="GO" id="GO:0003723">
    <property type="term" value="F:RNA binding"/>
    <property type="evidence" value="ECO:0007669"/>
    <property type="project" value="TreeGrafter"/>
</dbReference>
<dbReference type="GO" id="GO:0003735">
    <property type="term" value="F:structural constituent of ribosome"/>
    <property type="evidence" value="ECO:0007669"/>
    <property type="project" value="InterPro"/>
</dbReference>
<keyword evidence="2 4" id="KW-0689">Ribosomal protein</keyword>
<dbReference type="InterPro" id="IPR001380">
    <property type="entry name" value="Ribosomal_eL13"/>
</dbReference>
<evidence type="ECO:0000256" key="4">
    <source>
        <dbReference type="RuleBase" id="RU000572"/>
    </source>
</evidence>
<reference evidence="5" key="2">
    <citation type="submission" date="2021-04" db="EMBL/GenBank/DDBJ databases">
        <authorList>
            <person name="Podell S."/>
        </authorList>
    </citation>
    <scope>NUCLEOTIDE SEQUENCE</scope>
    <source>
        <strain evidence="5">Hildebrandi</strain>
    </source>
</reference>